<dbReference type="GO" id="GO:0140359">
    <property type="term" value="F:ABC-type transporter activity"/>
    <property type="evidence" value="ECO:0007669"/>
    <property type="project" value="InterPro"/>
</dbReference>
<proteinExistence type="predicted"/>
<dbReference type="STRING" id="1962155.B1813_00310"/>
<accession>A0A1V9AC16</accession>
<dbReference type="AlphaFoldDB" id="A0A1V9AC16"/>
<feature type="transmembrane region" description="Helical" evidence="5">
    <location>
        <begin position="20"/>
        <end position="37"/>
    </location>
</feature>
<keyword evidence="8" id="KW-1185">Reference proteome</keyword>
<dbReference type="GO" id="GO:0016020">
    <property type="term" value="C:membrane"/>
    <property type="evidence" value="ECO:0007669"/>
    <property type="project" value="UniProtKB-SubCell"/>
</dbReference>
<evidence type="ECO:0000259" key="6">
    <source>
        <dbReference type="Pfam" id="PF12698"/>
    </source>
</evidence>
<keyword evidence="2 5" id="KW-0812">Transmembrane</keyword>
<evidence type="ECO:0000256" key="3">
    <source>
        <dbReference type="ARBA" id="ARBA00022989"/>
    </source>
</evidence>
<keyword evidence="4 5" id="KW-0472">Membrane</keyword>
<dbReference type="InterPro" id="IPR013525">
    <property type="entry name" value="ABC2_TM"/>
</dbReference>
<feature type="transmembrane region" description="Helical" evidence="5">
    <location>
        <begin position="216"/>
        <end position="234"/>
    </location>
</feature>
<feature type="transmembrane region" description="Helical" evidence="5">
    <location>
        <begin position="104"/>
        <end position="125"/>
    </location>
</feature>
<gene>
    <name evidence="7" type="ORF">B1813_00310</name>
</gene>
<feature type="transmembrane region" description="Helical" evidence="5">
    <location>
        <begin position="167"/>
        <end position="187"/>
    </location>
</feature>
<evidence type="ECO:0000256" key="5">
    <source>
        <dbReference type="SAM" id="Phobius"/>
    </source>
</evidence>
<sequence length="242" mass="26096">MSTFTALGRNDLRSVRRDTLLAGMFLAPLVWIAMVRFGTPAATDVLRDRYDFDLTPYYPLILVGFLLLTSAIVVGGVMALLVLDERDAGTLTAIRVSPVSMSRYLGYRSATTVVATLICVVGTLGASGLLPARRLPLLVPIGLLTGLSALVVTLLILALASNKVEGLAVIRGLGIVIAGLPLIPAFLDSPWRLAFGVLPTFWPTEAFLAATADATWWPYLAGGVVYHALVVRWLHRRVARRT</sequence>
<evidence type="ECO:0000256" key="1">
    <source>
        <dbReference type="ARBA" id="ARBA00004141"/>
    </source>
</evidence>
<dbReference type="Proteomes" id="UP000192591">
    <property type="component" value="Unassembled WGS sequence"/>
</dbReference>
<organism evidence="7 8">
    <name type="scientific">Saccharomonospora piscinae</name>
    <dbReference type="NCBI Taxonomy" id="687388"/>
    <lineage>
        <taxon>Bacteria</taxon>
        <taxon>Bacillati</taxon>
        <taxon>Actinomycetota</taxon>
        <taxon>Actinomycetes</taxon>
        <taxon>Pseudonocardiales</taxon>
        <taxon>Pseudonocardiaceae</taxon>
        <taxon>Saccharomonospora</taxon>
    </lineage>
</organism>
<evidence type="ECO:0000313" key="8">
    <source>
        <dbReference type="Proteomes" id="UP000192591"/>
    </source>
</evidence>
<comment type="caution">
    <text evidence="7">The sequence shown here is derived from an EMBL/GenBank/DDBJ whole genome shotgun (WGS) entry which is preliminary data.</text>
</comment>
<reference evidence="7 8" key="1">
    <citation type="submission" date="2017-02" db="EMBL/GenBank/DDBJ databases">
        <title>Draft genome of Saccharomonospora sp. 154.</title>
        <authorList>
            <person name="Alonso-Carmona G.S."/>
            <person name="De La Haba R."/>
            <person name="Vera-Gargallo B."/>
            <person name="Sandoval-Trujillo A.H."/>
            <person name="Ramirez-Duran N."/>
            <person name="Ventosa A."/>
        </authorList>
    </citation>
    <scope>NUCLEOTIDE SEQUENCE [LARGE SCALE GENOMIC DNA]</scope>
    <source>
        <strain evidence="7 8">LRS4.154</strain>
    </source>
</reference>
<name>A0A1V9AC16_SACPI</name>
<comment type="subcellular location">
    <subcellularLocation>
        <location evidence="1">Membrane</location>
        <topology evidence="1">Multi-pass membrane protein</topology>
    </subcellularLocation>
</comment>
<protein>
    <submittedName>
        <fullName evidence="7">Fluoroquinolone transporter permease</fullName>
    </submittedName>
</protein>
<feature type="transmembrane region" description="Helical" evidence="5">
    <location>
        <begin position="137"/>
        <end position="160"/>
    </location>
</feature>
<dbReference type="EMBL" id="MWIH01000002">
    <property type="protein sequence ID" value="OQO94598.1"/>
    <property type="molecule type" value="Genomic_DNA"/>
</dbReference>
<evidence type="ECO:0000313" key="7">
    <source>
        <dbReference type="EMBL" id="OQO94598.1"/>
    </source>
</evidence>
<evidence type="ECO:0000256" key="4">
    <source>
        <dbReference type="ARBA" id="ARBA00023136"/>
    </source>
</evidence>
<evidence type="ECO:0000256" key="2">
    <source>
        <dbReference type="ARBA" id="ARBA00022692"/>
    </source>
</evidence>
<dbReference type="RefSeq" id="WP_081190045.1">
    <property type="nucleotide sequence ID" value="NZ_MWIH01000002.1"/>
</dbReference>
<dbReference type="Pfam" id="PF12698">
    <property type="entry name" value="ABC2_membrane_3"/>
    <property type="match status" value="1"/>
</dbReference>
<feature type="transmembrane region" description="Helical" evidence="5">
    <location>
        <begin position="57"/>
        <end position="83"/>
    </location>
</feature>
<keyword evidence="3 5" id="KW-1133">Transmembrane helix</keyword>
<feature type="domain" description="ABC-2 type transporter transmembrane" evidence="6">
    <location>
        <begin position="58"/>
        <end position="227"/>
    </location>
</feature>